<dbReference type="Proteomes" id="UP000177701">
    <property type="component" value="Unassembled WGS sequence"/>
</dbReference>
<dbReference type="AlphaFoldDB" id="A0A1F5AEV9"/>
<dbReference type="CDD" id="cd03110">
    <property type="entry name" value="SIMIBI_bact_arch"/>
    <property type="match status" value="1"/>
</dbReference>
<protein>
    <submittedName>
        <fullName evidence="5">(4Fe-4S)-binding protein</fullName>
    </submittedName>
</protein>
<dbReference type="GO" id="GO:0046872">
    <property type="term" value="F:metal ion binding"/>
    <property type="evidence" value="ECO:0007669"/>
    <property type="project" value="UniProtKB-KW"/>
</dbReference>
<dbReference type="Gene3D" id="3.30.70.20">
    <property type="match status" value="1"/>
</dbReference>
<sequence>MKEIVIISGKGGTGKTVITASFAVLAKEKVMGDCDVDASNLYLLLHPEIKEKHDFYAGLIPIIDLEKCTNCGRCQEVCRFEAIKTIKDQTVIDLISCEGCGLCALVCPLQAIQMKENLCGEWYISETKYGPLVYARLGIAEENSGKLVTLVRQNAQTIAKKNNLELIIVDGPPGIGCPLIATLSGANLAVVVTEPTLSGIHDLERVVKVAQHFGVKTVVIINKFDINLENSSKIEDWCRKDNIPIIGKIHFNNIITEALVKGVPVVEYSDNTVTKEIKDIWQKLDGFTI</sequence>
<feature type="domain" description="4Fe-4S ferredoxin-type" evidence="4">
    <location>
        <begin position="59"/>
        <end position="88"/>
    </location>
</feature>
<dbReference type="PROSITE" id="PS51379">
    <property type="entry name" value="4FE4S_FER_2"/>
    <property type="match status" value="2"/>
</dbReference>
<dbReference type="Pfam" id="PF01656">
    <property type="entry name" value="CbiA"/>
    <property type="match status" value="1"/>
</dbReference>
<dbReference type="SUPFAM" id="SSF52540">
    <property type="entry name" value="P-loop containing nucleoside triphosphate hydrolases"/>
    <property type="match status" value="1"/>
</dbReference>
<dbReference type="PANTHER" id="PTHR43534">
    <property type="entry name" value="MIND SUPERFAMILY P-LOOP ATPASE CONTAINING AN INSERTED FERREDOXIN DOMAIN"/>
    <property type="match status" value="1"/>
</dbReference>
<evidence type="ECO:0000256" key="3">
    <source>
        <dbReference type="ARBA" id="ARBA00023014"/>
    </source>
</evidence>
<dbReference type="SUPFAM" id="SSF54862">
    <property type="entry name" value="4Fe-4S ferredoxins"/>
    <property type="match status" value="1"/>
</dbReference>
<dbReference type="STRING" id="1797291.A2V47_04055"/>
<comment type="caution">
    <text evidence="5">The sequence shown here is derived from an EMBL/GenBank/DDBJ whole genome shotgun (WGS) entry which is preliminary data.</text>
</comment>
<dbReference type="InterPro" id="IPR017896">
    <property type="entry name" value="4Fe4S_Fe-S-bd"/>
</dbReference>
<proteinExistence type="predicted"/>
<keyword evidence="3" id="KW-0411">Iron-sulfur</keyword>
<dbReference type="Pfam" id="PF00037">
    <property type="entry name" value="Fer4"/>
    <property type="match status" value="2"/>
</dbReference>
<dbReference type="InterPro" id="IPR002586">
    <property type="entry name" value="CobQ/CobB/MinD/ParA_Nub-bd_dom"/>
</dbReference>
<evidence type="ECO:0000313" key="6">
    <source>
        <dbReference type="Proteomes" id="UP000177701"/>
    </source>
</evidence>
<reference evidence="5 6" key="1">
    <citation type="journal article" date="2016" name="Nat. Commun.">
        <title>Thousands of microbial genomes shed light on interconnected biogeochemical processes in an aquifer system.</title>
        <authorList>
            <person name="Anantharaman K."/>
            <person name="Brown C.T."/>
            <person name="Hug L.A."/>
            <person name="Sharon I."/>
            <person name="Castelle C.J."/>
            <person name="Probst A.J."/>
            <person name="Thomas B.C."/>
            <person name="Singh A."/>
            <person name="Wilkins M.J."/>
            <person name="Karaoz U."/>
            <person name="Brodie E.L."/>
            <person name="Williams K.H."/>
            <person name="Hubbard S.S."/>
            <person name="Banfield J.F."/>
        </authorList>
    </citation>
    <scope>NUCLEOTIDE SEQUENCE [LARGE SCALE GENOMIC DNA]</scope>
</reference>
<dbReference type="InterPro" id="IPR027417">
    <property type="entry name" value="P-loop_NTPase"/>
</dbReference>
<feature type="domain" description="4Fe-4S ferredoxin-type" evidence="4">
    <location>
        <begin position="91"/>
        <end position="117"/>
    </location>
</feature>
<accession>A0A1F5AEV9</accession>
<keyword evidence="2" id="KW-0408">Iron</keyword>
<dbReference type="Gene3D" id="3.40.50.300">
    <property type="entry name" value="P-loop containing nucleotide triphosphate hydrolases"/>
    <property type="match status" value="1"/>
</dbReference>
<dbReference type="InterPro" id="IPR017900">
    <property type="entry name" value="4Fe4S_Fe_S_CS"/>
</dbReference>
<evidence type="ECO:0000259" key="4">
    <source>
        <dbReference type="PROSITE" id="PS51379"/>
    </source>
</evidence>
<dbReference type="PANTHER" id="PTHR43534:SF1">
    <property type="entry name" value="4FE-4S CLUSTER CONTAINING PARA FAMILY ATPASE PROTEIN"/>
    <property type="match status" value="1"/>
</dbReference>
<organism evidence="5 6">
    <name type="scientific">Candidatus Sediminicultor quintus</name>
    <dbReference type="NCBI Taxonomy" id="1797291"/>
    <lineage>
        <taxon>Bacteria</taxon>
        <taxon>Pseudomonadati</taxon>
        <taxon>Atribacterota</taxon>
        <taxon>Candidatus Phoenicimicrobiia</taxon>
        <taxon>Candidatus Pheonicimicrobiales</taxon>
        <taxon>Candidatus Phoenicimicrobiaceae</taxon>
        <taxon>Candidatus Sediminicultor</taxon>
    </lineage>
</organism>
<dbReference type="GO" id="GO:0051536">
    <property type="term" value="F:iron-sulfur cluster binding"/>
    <property type="evidence" value="ECO:0007669"/>
    <property type="project" value="UniProtKB-KW"/>
</dbReference>
<dbReference type="EMBL" id="MEYH01000020">
    <property type="protein sequence ID" value="OGD17019.1"/>
    <property type="molecule type" value="Genomic_DNA"/>
</dbReference>
<keyword evidence="1" id="KW-0479">Metal-binding</keyword>
<evidence type="ECO:0000256" key="1">
    <source>
        <dbReference type="ARBA" id="ARBA00022723"/>
    </source>
</evidence>
<dbReference type="PROSITE" id="PS00198">
    <property type="entry name" value="4FE4S_FER_1"/>
    <property type="match status" value="1"/>
</dbReference>
<evidence type="ECO:0000313" key="5">
    <source>
        <dbReference type="EMBL" id="OGD17019.1"/>
    </source>
</evidence>
<gene>
    <name evidence="5" type="ORF">A2V47_04055</name>
</gene>
<evidence type="ECO:0000256" key="2">
    <source>
        <dbReference type="ARBA" id="ARBA00023004"/>
    </source>
</evidence>
<name>A0A1F5AEV9_9BACT</name>